<comment type="caution">
    <text evidence="1">The sequence shown here is derived from an EMBL/GenBank/DDBJ whole genome shotgun (WGS) entry which is preliminary data.</text>
</comment>
<name>A0A4C1Y697_EUMVA</name>
<sequence length="177" mass="19662">MGHGLYLFRSQNDFALFAVCGNVVTRRDDVTQRRPRLCLSQSRICPSSALEWDRAHGTSERKETPSLLLAALLARLYFVLRCHLRTPVHSTVVFSGRTDNSPFRLLPRCRRRHLTVLTTKAVAGAKSLGNFLYSAVNKAGAKVSEAGAKIKKTVEENCDRAINNSLLYGGFGAQVRK</sequence>
<proteinExistence type="predicted"/>
<dbReference type="Proteomes" id="UP000299102">
    <property type="component" value="Unassembled WGS sequence"/>
</dbReference>
<protein>
    <submittedName>
        <fullName evidence="1">Uncharacterized protein</fullName>
    </submittedName>
</protein>
<dbReference type="EMBL" id="BGZK01001120">
    <property type="protein sequence ID" value="GBP71751.1"/>
    <property type="molecule type" value="Genomic_DNA"/>
</dbReference>
<dbReference type="OrthoDB" id="47923at2759"/>
<evidence type="ECO:0000313" key="2">
    <source>
        <dbReference type="Proteomes" id="UP000299102"/>
    </source>
</evidence>
<keyword evidence="2" id="KW-1185">Reference proteome</keyword>
<evidence type="ECO:0000313" key="1">
    <source>
        <dbReference type="EMBL" id="GBP71751.1"/>
    </source>
</evidence>
<reference evidence="1 2" key="1">
    <citation type="journal article" date="2019" name="Commun. Biol.">
        <title>The bagworm genome reveals a unique fibroin gene that provides high tensile strength.</title>
        <authorList>
            <person name="Kono N."/>
            <person name="Nakamura H."/>
            <person name="Ohtoshi R."/>
            <person name="Tomita M."/>
            <person name="Numata K."/>
            <person name="Arakawa K."/>
        </authorList>
    </citation>
    <scope>NUCLEOTIDE SEQUENCE [LARGE SCALE GENOMIC DNA]</scope>
</reference>
<gene>
    <name evidence="1" type="ORF">EVAR_58847_1</name>
</gene>
<organism evidence="1 2">
    <name type="scientific">Eumeta variegata</name>
    <name type="common">Bagworm moth</name>
    <name type="synonym">Eumeta japonica</name>
    <dbReference type="NCBI Taxonomy" id="151549"/>
    <lineage>
        <taxon>Eukaryota</taxon>
        <taxon>Metazoa</taxon>
        <taxon>Ecdysozoa</taxon>
        <taxon>Arthropoda</taxon>
        <taxon>Hexapoda</taxon>
        <taxon>Insecta</taxon>
        <taxon>Pterygota</taxon>
        <taxon>Neoptera</taxon>
        <taxon>Endopterygota</taxon>
        <taxon>Lepidoptera</taxon>
        <taxon>Glossata</taxon>
        <taxon>Ditrysia</taxon>
        <taxon>Tineoidea</taxon>
        <taxon>Psychidae</taxon>
        <taxon>Oiketicinae</taxon>
        <taxon>Eumeta</taxon>
    </lineage>
</organism>
<accession>A0A4C1Y697</accession>
<dbReference type="AlphaFoldDB" id="A0A4C1Y697"/>